<feature type="chain" id="PRO_5011756054" evidence="2">
    <location>
        <begin position="22"/>
        <end position="334"/>
    </location>
</feature>
<feature type="compositionally biased region" description="Basic and acidic residues" evidence="1">
    <location>
        <begin position="110"/>
        <end position="122"/>
    </location>
</feature>
<feature type="compositionally biased region" description="Low complexity" evidence="1">
    <location>
        <begin position="79"/>
        <end position="109"/>
    </location>
</feature>
<evidence type="ECO:0000313" key="4">
    <source>
        <dbReference type="Proteomes" id="UP000199400"/>
    </source>
</evidence>
<dbReference type="AlphaFoldDB" id="A0A1I2INL6"/>
<evidence type="ECO:0000313" key="3">
    <source>
        <dbReference type="EMBL" id="SFF42101.1"/>
    </source>
</evidence>
<evidence type="ECO:0000256" key="2">
    <source>
        <dbReference type="SAM" id="SignalP"/>
    </source>
</evidence>
<proteinExistence type="predicted"/>
<protein>
    <submittedName>
        <fullName evidence="3">Uncharacterized protein</fullName>
    </submittedName>
</protein>
<feature type="signal peptide" evidence="2">
    <location>
        <begin position="1"/>
        <end position="21"/>
    </location>
</feature>
<keyword evidence="4" id="KW-1185">Reference proteome</keyword>
<feature type="compositionally biased region" description="Pro residues" evidence="1">
    <location>
        <begin position="148"/>
        <end position="180"/>
    </location>
</feature>
<keyword evidence="2" id="KW-0732">Signal</keyword>
<feature type="region of interest" description="Disordered" evidence="1">
    <location>
        <begin position="79"/>
        <end position="183"/>
    </location>
</feature>
<reference evidence="4" key="1">
    <citation type="submission" date="2016-10" db="EMBL/GenBank/DDBJ databases">
        <authorList>
            <person name="Varghese N."/>
            <person name="Submissions S."/>
        </authorList>
    </citation>
    <scope>NUCLEOTIDE SEQUENCE [LARGE SCALE GENOMIC DNA]</scope>
    <source>
        <strain evidence="4">ATCC 25963</strain>
    </source>
</reference>
<gene>
    <name evidence="3" type="ORF">SAMN02745121_08757</name>
</gene>
<evidence type="ECO:0000256" key="1">
    <source>
        <dbReference type="SAM" id="MobiDB-lite"/>
    </source>
</evidence>
<dbReference type="Proteomes" id="UP000199400">
    <property type="component" value="Unassembled WGS sequence"/>
</dbReference>
<accession>A0A1I2INL6</accession>
<sequence>MVATMLTVQLRRFLVCATVLAVGCGEAAPPAPAPAVPEEFDDPFAEDAKAEVKAEAAAEAKVEPVVALAEPAAAPVEPGVAGPGAASATAGAPAEAAPTGAAPASAVAEARPEAKAEGEKAAAAKKVKPTTEPQPVPKDKSPTTPAAPEAPVPADSPPPTPAPTPAPVATPTPAPTPAAPAQPEQNRFAGTFRYAGGEAQRQQLTDAIETTVQQLNALIRGIGRKRLTTANPIREQISFVVEGTRVTATFAAGRTISGTLGGPAVPWTADDGSPLTVAFSLVKGRLVMEFKAEDGGRRSVFTLDESGDKLTMSVTITSSRLEVPLKYALTYRRK</sequence>
<name>A0A1I2INL6_9BACT</name>
<dbReference type="EMBL" id="FOMX01000068">
    <property type="protein sequence ID" value="SFF42101.1"/>
    <property type="molecule type" value="Genomic_DNA"/>
</dbReference>
<dbReference type="STRING" id="54.SAMN02745121_08757"/>
<organism evidence="3 4">
    <name type="scientific">Nannocystis exedens</name>
    <dbReference type="NCBI Taxonomy" id="54"/>
    <lineage>
        <taxon>Bacteria</taxon>
        <taxon>Pseudomonadati</taxon>
        <taxon>Myxococcota</taxon>
        <taxon>Polyangia</taxon>
        <taxon>Nannocystales</taxon>
        <taxon>Nannocystaceae</taxon>
        <taxon>Nannocystis</taxon>
    </lineage>
</organism>